<comment type="similarity">
    <text evidence="2">Belongs to the major facilitator superfamily.</text>
</comment>
<feature type="transmembrane region" description="Helical" evidence="7">
    <location>
        <begin position="41"/>
        <end position="59"/>
    </location>
</feature>
<evidence type="ECO:0000256" key="2">
    <source>
        <dbReference type="ARBA" id="ARBA00008335"/>
    </source>
</evidence>
<dbReference type="SUPFAM" id="SSF103473">
    <property type="entry name" value="MFS general substrate transporter"/>
    <property type="match status" value="1"/>
</dbReference>
<proteinExistence type="inferred from homology"/>
<dbReference type="GO" id="GO:0016020">
    <property type="term" value="C:membrane"/>
    <property type="evidence" value="ECO:0007669"/>
    <property type="project" value="TreeGrafter"/>
</dbReference>
<feature type="transmembrane region" description="Helical" evidence="7">
    <location>
        <begin position="91"/>
        <end position="113"/>
    </location>
</feature>
<dbReference type="GO" id="GO:0012505">
    <property type="term" value="C:endomembrane system"/>
    <property type="evidence" value="ECO:0007669"/>
    <property type="project" value="UniProtKB-SubCell"/>
</dbReference>
<feature type="non-terminal residue" evidence="8">
    <location>
        <position position="1"/>
    </location>
</feature>
<feature type="transmembrane region" description="Helical" evidence="7">
    <location>
        <begin position="125"/>
        <end position="144"/>
    </location>
</feature>
<evidence type="ECO:0000256" key="7">
    <source>
        <dbReference type="SAM" id="Phobius"/>
    </source>
</evidence>
<gene>
    <name evidence="8" type="ORF">OBE_03838</name>
</gene>
<dbReference type="EMBL" id="AJWZ01002592">
    <property type="protein sequence ID" value="EKC70547.1"/>
    <property type="molecule type" value="Genomic_DNA"/>
</dbReference>
<dbReference type="Gene3D" id="1.20.1250.20">
    <property type="entry name" value="MFS general substrate transporter like domains"/>
    <property type="match status" value="1"/>
</dbReference>
<keyword evidence="6 7" id="KW-0472">Membrane</keyword>
<feature type="transmembrane region" description="Helical" evidence="7">
    <location>
        <begin position="156"/>
        <end position="175"/>
    </location>
</feature>
<dbReference type="PANTHER" id="PTHR23514">
    <property type="entry name" value="BYPASS OF STOP CODON PROTEIN 6"/>
    <property type="match status" value="1"/>
</dbReference>
<evidence type="ECO:0000256" key="6">
    <source>
        <dbReference type="ARBA" id="ARBA00023136"/>
    </source>
</evidence>
<dbReference type="InterPro" id="IPR051788">
    <property type="entry name" value="MFS_Transporter"/>
</dbReference>
<comment type="subcellular location">
    <subcellularLocation>
        <location evidence="1">Endomembrane system</location>
        <topology evidence="1">Multi-pass membrane protein</topology>
    </subcellularLocation>
</comment>
<organism evidence="8">
    <name type="scientific">human gut metagenome</name>
    <dbReference type="NCBI Taxonomy" id="408170"/>
    <lineage>
        <taxon>unclassified sequences</taxon>
        <taxon>metagenomes</taxon>
        <taxon>organismal metagenomes</taxon>
    </lineage>
</organism>
<evidence type="ECO:0000256" key="5">
    <source>
        <dbReference type="ARBA" id="ARBA00022989"/>
    </source>
</evidence>
<feature type="transmembrane region" description="Helical" evidence="7">
    <location>
        <begin position="66"/>
        <end position="85"/>
    </location>
</feature>
<protein>
    <submittedName>
        <fullName evidence="8">Transporter, major facilitator</fullName>
    </submittedName>
</protein>
<dbReference type="PANTHER" id="PTHR23514:SF3">
    <property type="entry name" value="BYPASS OF STOP CODON PROTEIN 6"/>
    <property type="match status" value="1"/>
</dbReference>
<reference evidence="8" key="1">
    <citation type="journal article" date="2013" name="Environ. Microbiol.">
        <title>Microbiota from the distal guts of lean and obese adolescents exhibit partial functional redundancy besides clear differences in community structure.</title>
        <authorList>
            <person name="Ferrer M."/>
            <person name="Ruiz A."/>
            <person name="Lanza F."/>
            <person name="Haange S.B."/>
            <person name="Oberbach A."/>
            <person name="Till H."/>
            <person name="Bargiela R."/>
            <person name="Campoy C."/>
            <person name="Segura M.T."/>
            <person name="Richter M."/>
            <person name="von Bergen M."/>
            <person name="Seifert J."/>
            <person name="Suarez A."/>
        </authorList>
    </citation>
    <scope>NUCLEOTIDE SEQUENCE</scope>
</reference>
<keyword evidence="3" id="KW-0813">Transport</keyword>
<evidence type="ECO:0000256" key="3">
    <source>
        <dbReference type="ARBA" id="ARBA00022448"/>
    </source>
</evidence>
<comment type="caution">
    <text evidence="8">The sequence shown here is derived from an EMBL/GenBank/DDBJ whole genome shotgun (WGS) entry which is preliminary data.</text>
</comment>
<feature type="transmembrane region" description="Helical" evidence="7">
    <location>
        <begin position="7"/>
        <end position="29"/>
    </location>
</feature>
<accession>K1TBR2</accession>
<sequence length="185" mass="20415">GNYLWIVMVVIFGVYFIAEHGMLNWFVIYGTNALGLEQGKAANYMALFFGGMTVGRLVFSPLVDRLKVFPSIALFSVISAVLYAAGIFSGALWMLSLAGLFCSIIYPTLVMAIGRLYDPSQVSTMSGLIISVASLFDIGFNYIYGDIAEKTGYGRSFLIMPAAMILFTLLFVLVFHKRILNREQA</sequence>
<evidence type="ECO:0000313" key="8">
    <source>
        <dbReference type="EMBL" id="EKC70547.1"/>
    </source>
</evidence>
<evidence type="ECO:0000256" key="4">
    <source>
        <dbReference type="ARBA" id="ARBA00022692"/>
    </source>
</evidence>
<name>K1TBR2_9ZZZZ</name>
<keyword evidence="5 7" id="KW-1133">Transmembrane helix</keyword>
<dbReference type="InterPro" id="IPR036259">
    <property type="entry name" value="MFS_trans_sf"/>
</dbReference>
<evidence type="ECO:0000256" key="1">
    <source>
        <dbReference type="ARBA" id="ARBA00004127"/>
    </source>
</evidence>
<keyword evidence="4 7" id="KW-0812">Transmembrane</keyword>
<dbReference type="AlphaFoldDB" id="K1TBR2"/>